<comment type="caution">
    <text evidence="2">The sequence shown here is derived from an EMBL/GenBank/DDBJ whole genome shotgun (WGS) entry which is preliminary data.</text>
</comment>
<dbReference type="Proteomes" id="UP000285961">
    <property type="component" value="Unassembled WGS sequence"/>
</dbReference>
<dbReference type="GO" id="GO:0016740">
    <property type="term" value="F:transferase activity"/>
    <property type="evidence" value="ECO:0007669"/>
    <property type="project" value="UniProtKB-KW"/>
</dbReference>
<dbReference type="AlphaFoldDB" id="A0A419ESN4"/>
<proteinExistence type="predicted"/>
<feature type="domain" description="Glycosyltransferase 2-like" evidence="1">
    <location>
        <begin position="9"/>
        <end position="166"/>
    </location>
</feature>
<dbReference type="InterPro" id="IPR001173">
    <property type="entry name" value="Glyco_trans_2-like"/>
</dbReference>
<name>A0A419ESN4_9BACT</name>
<dbReference type="EMBL" id="QZKI01000113">
    <property type="protein sequence ID" value="RJP66621.1"/>
    <property type="molecule type" value="Genomic_DNA"/>
</dbReference>
<evidence type="ECO:0000259" key="1">
    <source>
        <dbReference type="Pfam" id="PF00535"/>
    </source>
</evidence>
<accession>A0A419ESN4</accession>
<dbReference type="InterPro" id="IPR029044">
    <property type="entry name" value="Nucleotide-diphossugar_trans"/>
</dbReference>
<evidence type="ECO:0000313" key="3">
    <source>
        <dbReference type="Proteomes" id="UP000285961"/>
    </source>
</evidence>
<dbReference type="InterPro" id="IPR050834">
    <property type="entry name" value="Glycosyltransf_2"/>
</dbReference>
<dbReference type="PANTHER" id="PTHR43685">
    <property type="entry name" value="GLYCOSYLTRANSFERASE"/>
    <property type="match status" value="1"/>
</dbReference>
<reference evidence="2 3" key="1">
    <citation type="journal article" date="2017" name="ISME J.">
        <title>Energy and carbon metabolisms in a deep terrestrial subsurface fluid microbial community.</title>
        <authorList>
            <person name="Momper L."/>
            <person name="Jungbluth S.P."/>
            <person name="Lee M.D."/>
            <person name="Amend J.P."/>
        </authorList>
    </citation>
    <scope>NUCLEOTIDE SEQUENCE [LARGE SCALE GENOMIC DNA]</scope>
    <source>
        <strain evidence="2">SURF_17</strain>
    </source>
</reference>
<dbReference type="PANTHER" id="PTHR43685:SF13">
    <property type="entry name" value="O ANTIGEN BIOSYNTHESIS RHAMNOSYLTRANSFERASE RFBN"/>
    <property type="match status" value="1"/>
</dbReference>
<protein>
    <submittedName>
        <fullName evidence="2">Glycosyltransferase family 2 protein</fullName>
    </submittedName>
</protein>
<keyword evidence="2" id="KW-0808">Transferase</keyword>
<sequence>MSSSSPAVSIFLPVKNGGEYLPMVLDQVFSQETSHPFEVVAIDSGSTDDSVKILKEHGVRLYQIPPEEFNHGRTRNQGIEKCNGEFVIVMSQDAIPIRTDWLENMLRNFEDPAVAGVYCKHQPSKDADILIKRRVETYFGSMGGRHVKYLENTDDYEKLTPHEKFRLCIFDDVCACLRRSVWKIHKYDEMDFAEDLGWSKKVLLAGYKIVYEPEAAVEHSHLRSVLSEYREIYECHKQLYRLFGLQSLPALGGVLRCYKSGIIEDARYVWAHGENARRKMSAFAKLPFRSFLRLYAEYKAVKDLKREEDSRVAPRQ</sequence>
<dbReference type="CDD" id="cd00761">
    <property type="entry name" value="Glyco_tranf_GTA_type"/>
    <property type="match status" value="1"/>
</dbReference>
<organism evidence="2 3">
    <name type="scientific">Candidatus Abyssobacteria bacterium SURF_17</name>
    <dbReference type="NCBI Taxonomy" id="2093361"/>
    <lineage>
        <taxon>Bacteria</taxon>
        <taxon>Pseudomonadati</taxon>
        <taxon>Candidatus Hydrogenedentota</taxon>
        <taxon>Candidatus Abyssobacteria</taxon>
    </lineage>
</organism>
<gene>
    <name evidence="2" type="ORF">C4532_15870</name>
</gene>
<dbReference type="Gene3D" id="3.90.550.10">
    <property type="entry name" value="Spore Coat Polysaccharide Biosynthesis Protein SpsA, Chain A"/>
    <property type="match status" value="1"/>
</dbReference>
<dbReference type="Pfam" id="PF00535">
    <property type="entry name" value="Glycos_transf_2"/>
    <property type="match status" value="1"/>
</dbReference>
<dbReference type="GO" id="GO:0044010">
    <property type="term" value="P:single-species biofilm formation"/>
    <property type="evidence" value="ECO:0007669"/>
    <property type="project" value="TreeGrafter"/>
</dbReference>
<evidence type="ECO:0000313" key="2">
    <source>
        <dbReference type="EMBL" id="RJP66621.1"/>
    </source>
</evidence>
<dbReference type="SUPFAM" id="SSF53448">
    <property type="entry name" value="Nucleotide-diphospho-sugar transferases"/>
    <property type="match status" value="1"/>
</dbReference>